<feature type="domain" description="NAD-glutamate dehydrogenase ACT2" evidence="5">
    <location>
        <begin position="395"/>
        <end position="485"/>
    </location>
</feature>
<dbReference type="Proteomes" id="UP000216533">
    <property type="component" value="Unassembled WGS sequence"/>
</dbReference>
<dbReference type="InterPro" id="IPR036291">
    <property type="entry name" value="NAD(P)-bd_dom_sf"/>
</dbReference>
<evidence type="ECO:0000259" key="5">
    <source>
        <dbReference type="Pfam" id="PF21076"/>
    </source>
</evidence>
<dbReference type="GO" id="GO:0006538">
    <property type="term" value="P:L-glutamate catabolic process"/>
    <property type="evidence" value="ECO:0007669"/>
    <property type="project" value="InterPro"/>
</dbReference>
<dbReference type="Gene3D" id="3.40.50.720">
    <property type="entry name" value="NAD(P)-binding Rossmann-like Domain"/>
    <property type="match status" value="1"/>
</dbReference>
<name>A0A255E1P8_9ACTN</name>
<dbReference type="Pfam" id="PF21074">
    <property type="entry name" value="GDH_C"/>
    <property type="match status" value="1"/>
</dbReference>
<accession>A0A255E1P8</accession>
<feature type="domain" description="NAD-glutamate dehydrogenase ACT3" evidence="6">
    <location>
        <begin position="532"/>
        <end position="601"/>
    </location>
</feature>
<dbReference type="Pfam" id="PF21077">
    <property type="entry name" value="GDH_ACT3"/>
    <property type="match status" value="1"/>
</dbReference>
<dbReference type="InterPro" id="IPR024727">
    <property type="entry name" value="NAD_Glu_DH_N_ACT1"/>
</dbReference>
<dbReference type="InterPro" id="IPR049056">
    <property type="entry name" value="NAD_Glu_DH_HM3"/>
</dbReference>
<dbReference type="InterPro" id="IPR049062">
    <property type="entry name" value="NAD_Glu_DH_ACT2"/>
</dbReference>
<feature type="domain" description="NAD-glutamate dehydrogenase N-terminal ACT1" evidence="4">
    <location>
        <begin position="42"/>
        <end position="166"/>
    </location>
</feature>
<dbReference type="GO" id="GO:0004352">
    <property type="term" value="F:glutamate dehydrogenase (NAD+) activity"/>
    <property type="evidence" value="ECO:0007669"/>
    <property type="project" value="InterPro"/>
</dbReference>
<evidence type="ECO:0000259" key="4">
    <source>
        <dbReference type="Pfam" id="PF21075"/>
    </source>
</evidence>
<dbReference type="Pfam" id="PF21078">
    <property type="entry name" value="GDH_HM3"/>
    <property type="match status" value="1"/>
</dbReference>
<proteinExistence type="predicted"/>
<evidence type="ECO:0000256" key="1">
    <source>
        <dbReference type="SAM" id="MobiDB-lite"/>
    </source>
</evidence>
<dbReference type="SUPFAM" id="SSF53223">
    <property type="entry name" value="Aminoacid dehydrogenase-like, N-terminal domain"/>
    <property type="match status" value="1"/>
</dbReference>
<reference evidence="7 8" key="1">
    <citation type="submission" date="2017-07" db="EMBL/GenBank/DDBJ databases">
        <title>Draft whole genome sequences of clinical Proprionibacteriaceae strains.</title>
        <authorList>
            <person name="Bernier A.-M."/>
            <person name="Bernard K."/>
            <person name="Domingo M.-C."/>
        </authorList>
    </citation>
    <scope>NUCLEOTIDE SEQUENCE [LARGE SCALE GENOMIC DNA]</scope>
    <source>
        <strain evidence="7 8">NML 160184</strain>
    </source>
</reference>
<dbReference type="PANTHER" id="PTHR43403:SF1">
    <property type="entry name" value="NAD-SPECIFIC GLUTAMATE DEHYDROGENASE"/>
    <property type="match status" value="1"/>
</dbReference>
<dbReference type="EMBL" id="NMVI01000025">
    <property type="protein sequence ID" value="OYN85416.1"/>
    <property type="molecule type" value="Genomic_DNA"/>
</dbReference>
<dbReference type="Pfam" id="PF21075">
    <property type="entry name" value="GDH_ACT1"/>
    <property type="match status" value="1"/>
</dbReference>
<evidence type="ECO:0000313" key="7">
    <source>
        <dbReference type="EMBL" id="OYN85416.1"/>
    </source>
</evidence>
<dbReference type="Pfam" id="PF21073">
    <property type="entry name" value="GDH_HM1"/>
    <property type="match status" value="1"/>
</dbReference>
<organism evidence="7 8">
    <name type="scientific">Parenemella sanctibonifatiensis</name>
    <dbReference type="NCBI Taxonomy" id="2016505"/>
    <lineage>
        <taxon>Bacteria</taxon>
        <taxon>Bacillati</taxon>
        <taxon>Actinomycetota</taxon>
        <taxon>Actinomycetes</taxon>
        <taxon>Propionibacteriales</taxon>
        <taxon>Propionibacteriaceae</taxon>
        <taxon>Parenemella</taxon>
    </lineage>
</organism>
<dbReference type="PIRSF" id="PIRSF036761">
    <property type="entry name" value="GDH_Mll4104"/>
    <property type="match status" value="1"/>
</dbReference>
<dbReference type="Pfam" id="PF05088">
    <property type="entry name" value="Bac_GDH_CD"/>
    <property type="match status" value="1"/>
</dbReference>
<dbReference type="InterPro" id="IPR007780">
    <property type="entry name" value="NAD_Glu_DH_bac"/>
</dbReference>
<feature type="domain" description="NAD-glutamate dehydrogenase catalytic" evidence="2">
    <location>
        <begin position="734"/>
        <end position="1229"/>
    </location>
</feature>
<evidence type="ECO:0000259" key="2">
    <source>
        <dbReference type="Pfam" id="PF05088"/>
    </source>
</evidence>
<gene>
    <name evidence="7" type="ORF">CGZ92_11590</name>
</gene>
<feature type="domain" description="NAD-specific glutamate dehydrogenase C-terminal" evidence="3">
    <location>
        <begin position="1274"/>
        <end position="1613"/>
    </location>
</feature>
<comment type="caution">
    <text evidence="7">The sequence shown here is derived from an EMBL/GenBank/DDBJ whole genome shotgun (WGS) entry which is preliminary data.</text>
</comment>
<feature type="region of interest" description="Disordered" evidence="1">
    <location>
        <begin position="605"/>
        <end position="625"/>
    </location>
</feature>
<dbReference type="PANTHER" id="PTHR43403">
    <property type="entry name" value="NAD-SPECIFIC GLUTAMATE DEHYDROGENASE"/>
    <property type="match status" value="1"/>
</dbReference>
<sequence length="1621" mass="178556">MTDLGGWDSSERSIDTAELVSRLVATVTDLPPGFSADEVSAFVAHYFLHADTVGIAKRPPGVVAGAVRSHFRLAQHRAAGVPAMTIEQPAGAWAPPGLVVVQIVTDDMPFLVDSLTLEANRQGWMIRELFHPQYVVDREDGEFVTIRHRRDALPSSVPESWIHLELLPAPGTRDIESRIDSLKQGLLHALEDVRIAVTDWQRMRNKALQVAELLGEGTEEAALMQWLAEDHFTFLAYEHHRVEGDIWHDVNEAALGLSRDPQRRSGFDAKPTRSPVDRLVITKEPIRSTVHRAGWRDYIGVRELDEHGNLVAEHAFLGLLADAAYRLPVREIPVARAKAEAILASSGLDPKTHGASRLVAALEQHPRDDLLEAPVAELGAVVTAISQLRERRQIRLFANVSRYGRFASLLVFMPRERYSTEVRIKICDIIAKKLGPDSIHYEPRLGDSVLARLHLTVVRPADGSNEPLDIPALERQMTDAVQGWDDRFHDAIEKLPAELRAVELPEGYKESFTPAQAVLDLAALQQLSGDEMATALYRPDIPGSAAWRLKVLSFGEPMTLTEVMPHLSNLGVTVVDERPYVFPVGGRQALVYDFGLALTQRPYAAESADAGPTGTDPDSDAADDAGISWPLSDRERFMRAFEASYRGQSDSDQLNTLVLIAGLRWTQVTHLRAISRYLQQANTPYSQAYIAEALCAHPDLARGLAELFSTKFDPDYDLAAEQRPARVAELRDEVLAGLDAVDSLDHDTIVRQFVTVIDAVVRTNAYTEDSRTIGAVALKLVPSQIGFLPEPRPAHEIFVASPRFEGVHLRFGAIARGGLRWSDRAEDFRTEVLGLVKAQMVKNTVIVPVGAKGGFYAKQLPDPAVDRAAWQAEGVACYRGFITSLLSLTDNIVDQQVITPDRVIRYDGDDPYLVVAADKGTATFSDEANAISEQRGFWLADAFASGGSVGYDHKGMGITARGAWESVKRHFREMGRDCQSEDFTCIGIGDMAGDVFGNGMLLSRHIRLVAAFNHRHIFLDPNPDAEASWHERKRLFDLPRSNWSDYNTDLISAGGGVHERSAKSIPITAEVRQVLGLPEDATEMAPNELIHHVLQAPVDLLWNGGIGTYVKATDESHADVRDKANDALRVNGDQLRVKAVGEGGNLGVTQRGRIEYARNGGRINADFIDNSAGVDTSDHEVNIKILLAAEVEAGRLERAERDELLASMTDAVAGLVLAHNIDQNLALANAVSRSVQVAGAHEEWMRELEAQGYLNRRLEEMPSSKEMARRIEAGEGLASPELAILLAYTKIMLEREVLASDLPEDPYVATRLPQYFPQVLQQRYAEQIPQHRLAREIITTVAVNRFVNSAGISAYNRLHGETNASPAEIIRAQLATRAIFRVGRHEVTSRSGGELSADAQTRIRMDLRLAVERGTRWMLLHWHGPVDISAVIAEYEQDTHRVIEQLPELIVGGAAEQVATSQAELEELGVEPGFAALVAGFDHSYQALSIVHNAHRLGQDTIEVAKVHFRLGEALGLDLLRERVRELPRNDRWELLARAALRDELANLRDALVRRACEAKGEQDISADAAVEAWCASVPGATKLRDQLLSLCEQDAAEGVADLARLSVAVGMVRGLLAARS</sequence>
<dbReference type="InterPro" id="IPR046346">
    <property type="entry name" value="Aminoacid_DH-like_N_sf"/>
</dbReference>
<dbReference type="InterPro" id="IPR049059">
    <property type="entry name" value="NAD_Glu_DH_HM1"/>
</dbReference>
<protein>
    <submittedName>
        <fullName evidence="7">NAD-glutamate dehydrogenase</fullName>
    </submittedName>
</protein>
<evidence type="ECO:0000259" key="3">
    <source>
        <dbReference type="Pfam" id="PF21074"/>
    </source>
</evidence>
<dbReference type="SUPFAM" id="SSF51735">
    <property type="entry name" value="NAD(P)-binding Rossmann-fold domains"/>
    <property type="match status" value="1"/>
</dbReference>
<dbReference type="InterPro" id="IPR049064">
    <property type="entry name" value="NAD_Glu_DH_ACT3"/>
</dbReference>
<dbReference type="Pfam" id="PF21076">
    <property type="entry name" value="GDH_ACT2"/>
    <property type="match status" value="1"/>
</dbReference>
<evidence type="ECO:0000259" key="6">
    <source>
        <dbReference type="Pfam" id="PF21077"/>
    </source>
</evidence>
<dbReference type="InterPro" id="IPR028971">
    <property type="entry name" value="NAD-GDH_cat"/>
</dbReference>
<evidence type="ECO:0000313" key="8">
    <source>
        <dbReference type="Proteomes" id="UP000216533"/>
    </source>
</evidence>
<dbReference type="GO" id="GO:0004069">
    <property type="term" value="F:L-aspartate:2-oxoglutarate aminotransferase activity"/>
    <property type="evidence" value="ECO:0007669"/>
    <property type="project" value="InterPro"/>
</dbReference>
<dbReference type="InterPro" id="IPR048381">
    <property type="entry name" value="GDH_C"/>
</dbReference>
<dbReference type="RefSeq" id="WP_094451520.1">
    <property type="nucleotide sequence ID" value="NZ_NMVI01000025.1"/>
</dbReference>